<organism evidence="2 3">
    <name type="scientific">Paralvinella palmiformis</name>
    <dbReference type="NCBI Taxonomy" id="53620"/>
    <lineage>
        <taxon>Eukaryota</taxon>
        <taxon>Metazoa</taxon>
        <taxon>Spiralia</taxon>
        <taxon>Lophotrochozoa</taxon>
        <taxon>Annelida</taxon>
        <taxon>Polychaeta</taxon>
        <taxon>Sedentaria</taxon>
        <taxon>Canalipalpata</taxon>
        <taxon>Terebellida</taxon>
        <taxon>Terebelliformia</taxon>
        <taxon>Alvinellidae</taxon>
        <taxon>Paralvinella</taxon>
    </lineage>
</organism>
<keyword evidence="1" id="KW-0812">Transmembrane</keyword>
<keyword evidence="1" id="KW-1133">Transmembrane helix</keyword>
<protein>
    <submittedName>
        <fullName evidence="2">Uncharacterized protein</fullName>
    </submittedName>
</protein>
<accession>A0AAD9JD34</accession>
<dbReference type="AlphaFoldDB" id="A0AAD9JD34"/>
<evidence type="ECO:0000313" key="3">
    <source>
        <dbReference type="Proteomes" id="UP001208570"/>
    </source>
</evidence>
<evidence type="ECO:0000256" key="1">
    <source>
        <dbReference type="SAM" id="Phobius"/>
    </source>
</evidence>
<keyword evidence="3" id="KW-1185">Reference proteome</keyword>
<sequence>MGTSRQGSKLTRFFPIPPSLFIASHHHMLYIILVLHLIAILISENIFL</sequence>
<dbReference type="EMBL" id="JAODUP010000401">
    <property type="protein sequence ID" value="KAK2150542.1"/>
    <property type="molecule type" value="Genomic_DNA"/>
</dbReference>
<reference evidence="2" key="1">
    <citation type="journal article" date="2023" name="Mol. Biol. Evol.">
        <title>Third-Generation Sequencing Reveals the Adaptive Role of the Epigenome in Three Deep-Sea Polychaetes.</title>
        <authorList>
            <person name="Perez M."/>
            <person name="Aroh O."/>
            <person name="Sun Y."/>
            <person name="Lan Y."/>
            <person name="Juniper S.K."/>
            <person name="Young C.R."/>
            <person name="Angers B."/>
            <person name="Qian P.Y."/>
        </authorList>
    </citation>
    <scope>NUCLEOTIDE SEQUENCE</scope>
    <source>
        <strain evidence="2">P08H-3</strain>
    </source>
</reference>
<dbReference type="Proteomes" id="UP001208570">
    <property type="component" value="Unassembled WGS sequence"/>
</dbReference>
<feature type="transmembrane region" description="Helical" evidence="1">
    <location>
        <begin position="20"/>
        <end position="42"/>
    </location>
</feature>
<gene>
    <name evidence="2" type="ORF">LSH36_401g02002</name>
</gene>
<evidence type="ECO:0000313" key="2">
    <source>
        <dbReference type="EMBL" id="KAK2150542.1"/>
    </source>
</evidence>
<proteinExistence type="predicted"/>
<keyword evidence="1" id="KW-0472">Membrane</keyword>
<name>A0AAD9JD34_9ANNE</name>
<comment type="caution">
    <text evidence="2">The sequence shown here is derived from an EMBL/GenBank/DDBJ whole genome shotgun (WGS) entry which is preliminary data.</text>
</comment>